<feature type="chain" id="PRO_5013231374" description="folate gamma-glutamyl hydrolase" evidence="9">
    <location>
        <begin position="31"/>
        <end position="461"/>
    </location>
</feature>
<evidence type="ECO:0000313" key="11">
    <source>
        <dbReference type="Proteomes" id="UP000054558"/>
    </source>
</evidence>
<keyword evidence="11" id="KW-1185">Reference proteome</keyword>
<dbReference type="Gene3D" id="3.40.50.880">
    <property type="match status" value="1"/>
</dbReference>
<feature type="signal peptide" evidence="9">
    <location>
        <begin position="1"/>
        <end position="30"/>
    </location>
</feature>
<dbReference type="GO" id="GO:0005773">
    <property type="term" value="C:vacuole"/>
    <property type="evidence" value="ECO:0000318"/>
    <property type="project" value="GO_Central"/>
</dbReference>
<dbReference type="PANTHER" id="PTHR11315:SF0">
    <property type="entry name" value="FOLATE GAMMA-GLUTAMYL HYDROLASE"/>
    <property type="match status" value="1"/>
</dbReference>
<reference evidence="10 11" key="1">
    <citation type="journal article" date="2014" name="Nat. Commun.">
        <title>Klebsormidium flaccidum genome reveals primary factors for plant terrestrial adaptation.</title>
        <authorList>
            <person name="Hori K."/>
            <person name="Maruyama F."/>
            <person name="Fujisawa T."/>
            <person name="Togashi T."/>
            <person name="Yamamoto N."/>
            <person name="Seo M."/>
            <person name="Sato S."/>
            <person name="Yamada T."/>
            <person name="Mori H."/>
            <person name="Tajima N."/>
            <person name="Moriyama T."/>
            <person name="Ikeuchi M."/>
            <person name="Watanabe M."/>
            <person name="Wada H."/>
            <person name="Kobayashi K."/>
            <person name="Saito M."/>
            <person name="Masuda T."/>
            <person name="Sasaki-Sekimoto Y."/>
            <person name="Mashiguchi K."/>
            <person name="Awai K."/>
            <person name="Shimojima M."/>
            <person name="Masuda S."/>
            <person name="Iwai M."/>
            <person name="Nobusawa T."/>
            <person name="Narise T."/>
            <person name="Kondo S."/>
            <person name="Saito H."/>
            <person name="Sato R."/>
            <person name="Murakawa M."/>
            <person name="Ihara Y."/>
            <person name="Oshima-Yamada Y."/>
            <person name="Ohtaka K."/>
            <person name="Satoh M."/>
            <person name="Sonobe K."/>
            <person name="Ishii M."/>
            <person name="Ohtani R."/>
            <person name="Kanamori-Sato M."/>
            <person name="Honoki R."/>
            <person name="Miyazaki D."/>
            <person name="Mochizuki H."/>
            <person name="Umetsu J."/>
            <person name="Higashi K."/>
            <person name="Shibata D."/>
            <person name="Kamiya Y."/>
            <person name="Sato N."/>
            <person name="Nakamura Y."/>
            <person name="Tabata S."/>
            <person name="Ida S."/>
            <person name="Kurokawa K."/>
            <person name="Ohta H."/>
        </authorList>
    </citation>
    <scope>NUCLEOTIDE SEQUENCE [LARGE SCALE GENOMIC DNA]</scope>
    <source>
        <strain evidence="10 11">NIES-2285</strain>
    </source>
</reference>
<dbReference type="GO" id="GO:0005576">
    <property type="term" value="C:extracellular region"/>
    <property type="evidence" value="ECO:0007669"/>
    <property type="project" value="UniProtKB-SubCell"/>
</dbReference>
<evidence type="ECO:0000313" key="10">
    <source>
        <dbReference type="EMBL" id="GAQ83005.1"/>
    </source>
</evidence>
<keyword evidence="4" id="KW-0964">Secreted</keyword>
<evidence type="ECO:0000256" key="3">
    <source>
        <dbReference type="ARBA" id="ARBA00012886"/>
    </source>
</evidence>
<comment type="similarity">
    <text evidence="2">Belongs to the peptidase C26 family.</text>
</comment>
<comment type="subcellular location">
    <subcellularLocation>
        <location evidence="1">Secreted</location>
        <location evidence="1">Extracellular space</location>
    </subcellularLocation>
</comment>
<evidence type="ECO:0000256" key="9">
    <source>
        <dbReference type="SAM" id="SignalP"/>
    </source>
</evidence>
<feature type="active site" description="Proton donor" evidence="7">
    <location>
        <position position="371"/>
    </location>
</feature>
<protein>
    <recommendedName>
        <fullName evidence="3 8">folate gamma-glutamyl hydrolase</fullName>
        <ecNumber evidence="3 8">3.4.19.9</ecNumber>
    </recommendedName>
</protein>
<feature type="active site" evidence="8">
    <location>
        <position position="371"/>
    </location>
</feature>
<evidence type="ECO:0000256" key="7">
    <source>
        <dbReference type="PIRSR" id="PIRSR615527-1"/>
    </source>
</evidence>
<dbReference type="InterPro" id="IPR015527">
    <property type="entry name" value="Pept_C26_g-glut_hydrolase"/>
</dbReference>
<keyword evidence="6 8" id="KW-0378">Hydrolase</keyword>
<gene>
    <name evidence="10" type="ORF">KFL_001320130</name>
</gene>
<name>A0A1Y1HWJ0_KLENI</name>
<dbReference type="GO" id="GO:0046900">
    <property type="term" value="P:tetrahydrofolylpolyglutamate metabolic process"/>
    <property type="evidence" value="ECO:0000318"/>
    <property type="project" value="GO_Central"/>
</dbReference>
<dbReference type="EMBL" id="DF237081">
    <property type="protein sequence ID" value="GAQ83005.1"/>
    <property type="molecule type" value="Genomic_DNA"/>
</dbReference>
<keyword evidence="5 9" id="KW-0732">Signal</keyword>
<proteinExistence type="inferred from homology"/>
<dbReference type="Proteomes" id="UP000054558">
    <property type="component" value="Unassembled WGS sequence"/>
</dbReference>
<evidence type="ECO:0000256" key="5">
    <source>
        <dbReference type="ARBA" id="ARBA00022729"/>
    </source>
</evidence>
<dbReference type="GO" id="GO:0034722">
    <property type="term" value="F:gamma-glutamyl-peptidase activity"/>
    <property type="evidence" value="ECO:0000318"/>
    <property type="project" value="GO_Central"/>
</dbReference>
<evidence type="ECO:0000256" key="4">
    <source>
        <dbReference type="ARBA" id="ARBA00022525"/>
    </source>
</evidence>
<dbReference type="InterPro" id="IPR011697">
    <property type="entry name" value="Peptidase_C26"/>
</dbReference>
<dbReference type="STRING" id="105231.A0A1Y1HWJ0"/>
<feature type="active site" description="Nucleophile" evidence="7 8">
    <location>
        <position position="208"/>
    </location>
</feature>
<evidence type="ECO:0000256" key="6">
    <source>
        <dbReference type="ARBA" id="ARBA00022801"/>
    </source>
</evidence>
<comment type="catalytic activity">
    <reaction evidence="8">
        <text>(6S)-5,6,7,8-tetrahydrofolyl-(gamma-L-Glu)(n) + (n-1) H2O = (6S)-5,6,7,8-tetrahydrofolate + (n-1) L-glutamate</text>
        <dbReference type="Rhea" id="RHEA:56784"/>
        <dbReference type="Rhea" id="RHEA-COMP:14738"/>
        <dbReference type="ChEBI" id="CHEBI:15377"/>
        <dbReference type="ChEBI" id="CHEBI:29985"/>
        <dbReference type="ChEBI" id="CHEBI:57453"/>
        <dbReference type="ChEBI" id="CHEBI:141005"/>
        <dbReference type="EC" id="3.4.19.9"/>
    </reaction>
</comment>
<dbReference type="GO" id="GO:0016740">
    <property type="term" value="F:transferase activity"/>
    <property type="evidence" value="ECO:0007669"/>
    <property type="project" value="UniProtKB-KW"/>
</dbReference>
<dbReference type="OMA" id="EPVSSHF"/>
<dbReference type="SUPFAM" id="SSF52317">
    <property type="entry name" value="Class I glutamine amidotransferase-like"/>
    <property type="match status" value="1"/>
</dbReference>
<dbReference type="AlphaFoldDB" id="A0A1Y1HWJ0"/>
<dbReference type="InterPro" id="IPR029062">
    <property type="entry name" value="Class_I_gatase-like"/>
</dbReference>
<dbReference type="EC" id="3.4.19.9" evidence="3 8"/>
<keyword evidence="10" id="KW-0808">Transferase</keyword>
<organism evidence="10 11">
    <name type="scientific">Klebsormidium nitens</name>
    <name type="common">Green alga</name>
    <name type="synonym">Ulothrix nitens</name>
    <dbReference type="NCBI Taxonomy" id="105231"/>
    <lineage>
        <taxon>Eukaryota</taxon>
        <taxon>Viridiplantae</taxon>
        <taxon>Streptophyta</taxon>
        <taxon>Klebsormidiophyceae</taxon>
        <taxon>Klebsormidiales</taxon>
        <taxon>Klebsormidiaceae</taxon>
        <taxon>Klebsormidium</taxon>
    </lineage>
</organism>
<dbReference type="OrthoDB" id="64220at2759"/>
<dbReference type="PANTHER" id="PTHR11315">
    <property type="entry name" value="PROTEASE FAMILY C26 GAMMA-GLUTAMYL HYDROLASE"/>
    <property type="match status" value="1"/>
</dbReference>
<keyword evidence="10" id="KW-0315">Glutamine amidotransferase</keyword>
<evidence type="ECO:0000256" key="2">
    <source>
        <dbReference type="ARBA" id="ARBA00011083"/>
    </source>
</evidence>
<evidence type="ECO:0000256" key="1">
    <source>
        <dbReference type="ARBA" id="ARBA00004239"/>
    </source>
</evidence>
<sequence>MEQSCARAFAGRWLLLTLVLLSSSILTVDARGYGGPFFGAVQQGRRLLPTGATFRATCQSAGGRDRAEFPPSGSNNQATFPSTVESIMVAGTGNRGEGFNPRPLIGILTKPGKGSLDENGQEETNTSHIEASYVKWVEAGGARPVPILFNSTEEQLEKIFKQINGILFPGGSANLSLESPYMKSARKLFSLTLDANKRDDYFPLHGTCLGFETLSVIVSGPDLRTAIKKEDMLDVYRMVIYFRTSAREKTMRNVRDFVTNSLTQSSTKEREVLDPYKMFNKPSTLHFVSEKARERAVFSKMDDDLKNKIEKKPLAMENHKFALSPKKLLAAEHKRLSRFFSALTTTIDQNGKEYVSTMEAREYPITATMWHPEKNTFEWAVPDIPHSEDAVRMTQAAANFFVSEARKNFHKPESIKEEQDLLTYNYCPIFAEKRGAEHTQIYVFEDPAEATRMGASDVATY</sequence>
<accession>A0A1Y1HWJ0</accession>
<evidence type="ECO:0000256" key="8">
    <source>
        <dbReference type="PROSITE-ProRule" id="PRU00607"/>
    </source>
</evidence>
<dbReference type="Pfam" id="PF07722">
    <property type="entry name" value="Peptidase_C26"/>
    <property type="match status" value="1"/>
</dbReference>
<dbReference type="PROSITE" id="PS51275">
    <property type="entry name" value="PEPTIDASE_C26_GGH"/>
    <property type="match status" value="1"/>
</dbReference>